<sequence>MSRQVRRFRSRNQGVGHFRFEVCCSYDIRWGGAHGREHCVFLKIYIFTYIFNDHTCDSAGDKLEITIDAENRAGTFGWYFISEGDYDIGFSVSVEEKDGTVVEARKYDKLITDKGTYTSKGPCKVTLTWDNSYSFLTSKTIKFYASVAEVNNAQ</sequence>
<dbReference type="EMBL" id="HBIV01004788">
    <property type="protein sequence ID" value="CAE0648994.1"/>
    <property type="molecule type" value="Transcribed_RNA"/>
</dbReference>
<evidence type="ECO:0000259" key="1">
    <source>
        <dbReference type="PROSITE" id="PS50866"/>
    </source>
</evidence>
<accession>A0A7S4DGL9</accession>
<dbReference type="PROSITE" id="PS50866">
    <property type="entry name" value="GOLD"/>
    <property type="match status" value="1"/>
</dbReference>
<reference evidence="2" key="1">
    <citation type="submission" date="2021-01" db="EMBL/GenBank/DDBJ databases">
        <authorList>
            <person name="Corre E."/>
            <person name="Pelletier E."/>
            <person name="Niang G."/>
            <person name="Scheremetjew M."/>
            <person name="Finn R."/>
            <person name="Kale V."/>
            <person name="Holt S."/>
            <person name="Cochrane G."/>
            <person name="Meng A."/>
            <person name="Brown T."/>
            <person name="Cohen L."/>
        </authorList>
    </citation>
    <scope>NUCLEOTIDE SEQUENCE</scope>
    <source>
        <strain evidence="2">CCCM811</strain>
    </source>
</reference>
<proteinExistence type="predicted"/>
<gene>
    <name evidence="2" type="ORF">LGLO00237_LOCUS3380</name>
</gene>
<dbReference type="InterPro" id="IPR036598">
    <property type="entry name" value="GOLD_dom_sf"/>
</dbReference>
<dbReference type="Gene3D" id="2.60.120.680">
    <property type="entry name" value="GOLD domain"/>
    <property type="match status" value="1"/>
</dbReference>
<organism evidence="2">
    <name type="scientific">Lotharella globosa</name>
    <dbReference type="NCBI Taxonomy" id="91324"/>
    <lineage>
        <taxon>Eukaryota</taxon>
        <taxon>Sar</taxon>
        <taxon>Rhizaria</taxon>
        <taxon>Cercozoa</taxon>
        <taxon>Chlorarachniophyceae</taxon>
        <taxon>Lotharella</taxon>
    </lineage>
</organism>
<protein>
    <recommendedName>
        <fullName evidence="1">GOLD domain-containing protein</fullName>
    </recommendedName>
</protein>
<evidence type="ECO:0000313" key="2">
    <source>
        <dbReference type="EMBL" id="CAE0648994.1"/>
    </source>
</evidence>
<name>A0A7S4DGL9_9EUKA</name>
<dbReference type="SUPFAM" id="SSF101576">
    <property type="entry name" value="Supernatant protein factor (SPF), C-terminal domain"/>
    <property type="match status" value="1"/>
</dbReference>
<feature type="domain" description="GOLD" evidence="1">
    <location>
        <begin position="37"/>
        <end position="147"/>
    </location>
</feature>
<dbReference type="InterPro" id="IPR009038">
    <property type="entry name" value="GOLD_dom"/>
</dbReference>
<dbReference type="AlphaFoldDB" id="A0A7S4DGL9"/>